<dbReference type="PANTHER" id="PTHR43272">
    <property type="entry name" value="LONG-CHAIN-FATTY-ACID--COA LIGASE"/>
    <property type="match status" value="1"/>
</dbReference>
<evidence type="ECO:0000313" key="3">
    <source>
        <dbReference type="Proteomes" id="UP000188318"/>
    </source>
</evidence>
<evidence type="ECO:0000256" key="1">
    <source>
        <dbReference type="SAM" id="Phobius"/>
    </source>
</evidence>
<dbReference type="GO" id="GO:0016020">
    <property type="term" value="C:membrane"/>
    <property type="evidence" value="ECO:0007669"/>
    <property type="project" value="TreeGrafter"/>
</dbReference>
<feature type="transmembrane region" description="Helical" evidence="1">
    <location>
        <begin position="22"/>
        <end position="42"/>
    </location>
</feature>
<name>A0A1R3RJY1_ASPC5</name>
<keyword evidence="1" id="KW-0472">Membrane</keyword>
<accession>A0A1R3RJY1</accession>
<dbReference type="SUPFAM" id="SSF56801">
    <property type="entry name" value="Acetyl-CoA synthetase-like"/>
    <property type="match status" value="1"/>
</dbReference>
<evidence type="ECO:0008006" key="4">
    <source>
        <dbReference type="Google" id="ProtNLM"/>
    </source>
</evidence>
<dbReference type="OMA" id="ADWNIYT"/>
<organism evidence="2 3">
    <name type="scientific">Aspergillus carbonarius (strain ITEM 5010)</name>
    <dbReference type="NCBI Taxonomy" id="602072"/>
    <lineage>
        <taxon>Eukaryota</taxon>
        <taxon>Fungi</taxon>
        <taxon>Dikarya</taxon>
        <taxon>Ascomycota</taxon>
        <taxon>Pezizomycotina</taxon>
        <taxon>Eurotiomycetes</taxon>
        <taxon>Eurotiomycetidae</taxon>
        <taxon>Eurotiales</taxon>
        <taxon>Aspergillaceae</taxon>
        <taxon>Aspergillus</taxon>
        <taxon>Aspergillus subgen. Circumdati</taxon>
    </lineage>
</organism>
<dbReference type="Proteomes" id="UP000188318">
    <property type="component" value="Unassembled WGS sequence"/>
</dbReference>
<dbReference type="GO" id="GO:0005783">
    <property type="term" value="C:endoplasmic reticulum"/>
    <property type="evidence" value="ECO:0007669"/>
    <property type="project" value="TreeGrafter"/>
</dbReference>
<dbReference type="GO" id="GO:0004467">
    <property type="term" value="F:long-chain fatty acid-CoA ligase activity"/>
    <property type="evidence" value="ECO:0007669"/>
    <property type="project" value="TreeGrafter"/>
</dbReference>
<evidence type="ECO:0000313" key="2">
    <source>
        <dbReference type="EMBL" id="OOF94791.1"/>
    </source>
</evidence>
<keyword evidence="3" id="KW-1185">Reference proteome</keyword>
<dbReference type="VEuPathDB" id="FungiDB:ASPCADRAFT_208450"/>
<dbReference type="STRING" id="602072.A0A1R3RJY1"/>
<dbReference type="InterPro" id="IPR042099">
    <property type="entry name" value="ANL_N_sf"/>
</dbReference>
<dbReference type="Gene3D" id="3.40.50.12780">
    <property type="entry name" value="N-terminal domain of ligase-like"/>
    <property type="match status" value="1"/>
</dbReference>
<dbReference type="AlphaFoldDB" id="A0A1R3RJY1"/>
<dbReference type="EMBL" id="KV907501">
    <property type="protein sequence ID" value="OOF94791.1"/>
    <property type="molecule type" value="Genomic_DNA"/>
</dbReference>
<keyword evidence="1" id="KW-0812">Transmembrane</keyword>
<dbReference type="PANTHER" id="PTHR43272:SF11">
    <property type="entry name" value="AMP-DEPENDENT SYNTHETASE_LIGASE DOMAIN-CONTAINING PROTEIN"/>
    <property type="match status" value="1"/>
</dbReference>
<reference evidence="3" key="1">
    <citation type="journal article" date="2017" name="Genome Biol.">
        <title>Comparative genomics reveals high biological diversity and specific adaptations in the industrially and medically important fungal genus Aspergillus.</title>
        <authorList>
            <person name="de Vries R.P."/>
            <person name="Riley R."/>
            <person name="Wiebenga A."/>
            <person name="Aguilar-Osorio G."/>
            <person name="Amillis S."/>
            <person name="Uchima C.A."/>
            <person name="Anderluh G."/>
            <person name="Asadollahi M."/>
            <person name="Askin M."/>
            <person name="Barry K."/>
            <person name="Battaglia E."/>
            <person name="Bayram O."/>
            <person name="Benocci T."/>
            <person name="Braus-Stromeyer S.A."/>
            <person name="Caldana C."/>
            <person name="Canovas D."/>
            <person name="Cerqueira G.C."/>
            <person name="Chen F."/>
            <person name="Chen W."/>
            <person name="Choi C."/>
            <person name="Clum A."/>
            <person name="Dos Santos R.A."/>
            <person name="Damasio A.R."/>
            <person name="Diallinas G."/>
            <person name="Emri T."/>
            <person name="Fekete E."/>
            <person name="Flipphi M."/>
            <person name="Freyberg S."/>
            <person name="Gallo A."/>
            <person name="Gournas C."/>
            <person name="Habgood R."/>
            <person name="Hainaut M."/>
            <person name="Harispe M.L."/>
            <person name="Henrissat B."/>
            <person name="Hilden K.S."/>
            <person name="Hope R."/>
            <person name="Hossain A."/>
            <person name="Karabika E."/>
            <person name="Karaffa L."/>
            <person name="Karanyi Z."/>
            <person name="Krasevec N."/>
            <person name="Kuo A."/>
            <person name="Kusch H."/>
            <person name="LaButti K."/>
            <person name="Lagendijk E.L."/>
            <person name="Lapidus A."/>
            <person name="Levasseur A."/>
            <person name="Lindquist E."/>
            <person name="Lipzen A."/>
            <person name="Logrieco A.F."/>
            <person name="MacCabe A."/>
            <person name="Maekelae M.R."/>
            <person name="Malavazi I."/>
            <person name="Melin P."/>
            <person name="Meyer V."/>
            <person name="Mielnichuk N."/>
            <person name="Miskei M."/>
            <person name="Molnar A.P."/>
            <person name="Mule G."/>
            <person name="Ngan C.Y."/>
            <person name="Orejas M."/>
            <person name="Orosz E."/>
            <person name="Ouedraogo J.P."/>
            <person name="Overkamp K.M."/>
            <person name="Park H.-S."/>
            <person name="Perrone G."/>
            <person name="Piumi F."/>
            <person name="Punt P.J."/>
            <person name="Ram A.F."/>
            <person name="Ramon A."/>
            <person name="Rauscher S."/>
            <person name="Record E."/>
            <person name="Riano-Pachon D.M."/>
            <person name="Robert V."/>
            <person name="Roehrig J."/>
            <person name="Ruller R."/>
            <person name="Salamov A."/>
            <person name="Salih N.S."/>
            <person name="Samson R.A."/>
            <person name="Sandor E."/>
            <person name="Sanguinetti M."/>
            <person name="Schuetze T."/>
            <person name="Sepcic K."/>
            <person name="Shelest E."/>
            <person name="Sherlock G."/>
            <person name="Sophianopoulou V."/>
            <person name="Squina F.M."/>
            <person name="Sun H."/>
            <person name="Susca A."/>
            <person name="Todd R.B."/>
            <person name="Tsang A."/>
            <person name="Unkles S.E."/>
            <person name="van de Wiele N."/>
            <person name="van Rossen-Uffink D."/>
            <person name="Oliveira J.V."/>
            <person name="Vesth T.C."/>
            <person name="Visser J."/>
            <person name="Yu J.-H."/>
            <person name="Zhou M."/>
            <person name="Andersen M.R."/>
            <person name="Archer D.B."/>
            <person name="Baker S.E."/>
            <person name="Benoit I."/>
            <person name="Brakhage A.A."/>
            <person name="Braus G.H."/>
            <person name="Fischer R."/>
            <person name="Frisvad J.C."/>
            <person name="Goldman G.H."/>
            <person name="Houbraken J."/>
            <person name="Oakley B."/>
            <person name="Pocsi I."/>
            <person name="Scazzocchio C."/>
            <person name="Seiboth B."/>
            <person name="vanKuyk P.A."/>
            <person name="Wortman J."/>
            <person name="Dyer P.S."/>
            <person name="Grigoriev I.V."/>
        </authorList>
    </citation>
    <scope>NUCLEOTIDE SEQUENCE [LARGE SCALE GENOMIC DNA]</scope>
    <source>
        <strain evidence="3">ITEM 5010</strain>
    </source>
</reference>
<keyword evidence="1" id="KW-1133">Transmembrane helix</keyword>
<protein>
    <recommendedName>
        <fullName evidence="4">AMP-dependent synthetase/ligase domain-containing protein</fullName>
    </recommendedName>
</protein>
<sequence>MDSNTSIVAKLDALVAELLADWNIYTTLIAGGIVAFLVFSFVTSKDTDIHPFLLARQSTAFPVRQPGETAQYRSLETPHGFPLRSGLNVKDPGAPRWTSGRKGDLRDIWKAAVRGTVEEDGRVTGKQGKIYTVLGRKAIEHSLEQVTQEMNVIGERLQSAKVNTVAICLTDSVELLAAIFAGAFYGLKTIIIPHNLDAESLSALLKESQAEALIAEAGALDLSLVAKGNDQLSQVIWVAKLGSRHMDWNDVPEDVKGTLEVGVWHELVEAKKDLAGLEVPSWDPSSPTPSVTTVWPSKSSAGEFIEYQPENLVSGIAGLMYSIPRPQRIGSSDLVLSIDSLSRSYPLCQIMTALYSNASVALNSVAGESVDFALATVGVSPTVIVASSRTMSDYHSKFMKPHAGFISRFSRWVQVRSLDSGYMPSHGLLNQVANVGPTAELSLDKLRLLCISHRVDADAEVQLDYEQLADLRILTGARVVYALSGPGVAGAVFQTNVFDYRRFNGASHFGAPLSSVEVVLTGVPKDATNEEGQITVSGPSVISGKTALAGRARIRDDNTFELL</sequence>
<proteinExistence type="predicted"/>
<dbReference type="OrthoDB" id="4138492at2759"/>
<gene>
    <name evidence="2" type="ORF">ASPCADRAFT_208450</name>
</gene>